<accession>A0A1H5XX48</accession>
<dbReference type="AlphaFoldDB" id="A0A1H5XX48"/>
<dbReference type="EMBL" id="FNVQ01000001">
    <property type="protein sequence ID" value="SEG16027.1"/>
    <property type="molecule type" value="Genomic_DNA"/>
</dbReference>
<evidence type="ECO:0000313" key="2">
    <source>
        <dbReference type="Proteomes" id="UP000236745"/>
    </source>
</evidence>
<keyword evidence="2" id="KW-1185">Reference proteome</keyword>
<protein>
    <submittedName>
        <fullName evidence="1">Uncharacterized protein</fullName>
    </submittedName>
</protein>
<evidence type="ECO:0000313" key="1">
    <source>
        <dbReference type="EMBL" id="SEG16027.1"/>
    </source>
</evidence>
<name>A0A1H5XX48_9GAMM</name>
<reference evidence="1 2" key="1">
    <citation type="submission" date="2016-10" db="EMBL/GenBank/DDBJ databases">
        <authorList>
            <person name="de Groot N.N."/>
        </authorList>
    </citation>
    <scope>NUCLEOTIDE SEQUENCE [LARGE SCALE GENOMIC DNA]</scope>
    <source>
        <strain evidence="1 2">DSM 22012</strain>
    </source>
</reference>
<dbReference type="RefSeq" id="WP_104002423.1">
    <property type="nucleotide sequence ID" value="NZ_FNVQ01000001.1"/>
</dbReference>
<sequence length="81" mass="8950">MSNHITVGFKFPDDAEIPRELLNLGGEFMGAEIYAAACYDMFKTMEIAEEAIANSFTNLSSDAANEINKVIAQNMKSRRSV</sequence>
<gene>
    <name evidence="1" type="ORF">SAMN05444390_1011528</name>
</gene>
<proteinExistence type="predicted"/>
<dbReference type="Proteomes" id="UP000236745">
    <property type="component" value="Unassembled WGS sequence"/>
</dbReference>
<organism evidence="1 2">
    <name type="scientific">Marinobacterium lutimaris</name>
    <dbReference type="NCBI Taxonomy" id="568106"/>
    <lineage>
        <taxon>Bacteria</taxon>
        <taxon>Pseudomonadati</taxon>
        <taxon>Pseudomonadota</taxon>
        <taxon>Gammaproteobacteria</taxon>
        <taxon>Oceanospirillales</taxon>
        <taxon>Oceanospirillaceae</taxon>
        <taxon>Marinobacterium</taxon>
    </lineage>
</organism>